<dbReference type="AlphaFoldDB" id="A0A1H5UAW2"/>
<dbReference type="PANTHER" id="PTHR21666:SF289">
    <property type="entry name" value="L-ALA--D-GLU ENDOPEPTIDASE"/>
    <property type="match status" value="1"/>
</dbReference>
<protein>
    <submittedName>
        <fullName evidence="3">Murein DD-endopeptidase MepM and murein hydrolase activator NlpD, contain LysM domain</fullName>
    </submittedName>
</protein>
<dbReference type="Gene3D" id="2.70.70.10">
    <property type="entry name" value="Glucose Permease (Domain IIA)"/>
    <property type="match status" value="1"/>
</dbReference>
<name>A0A1H5UAW2_9BACT</name>
<sequence length="209" mass="23374">MQRNLSIILLFVAHQAFPQFNSIEFRKELTSVNVIKLAELKQEAERTEIHSLSQGELPMEKGEELVLASLPLEYFFLTSKFGYRSDPFSGETKFHRGIDLKTKRSKVLSMLNGMVVSVGNDSLLGIFVKVQHGKYESTYAHLSQSFVTNGERVLPGTILGISGSTGRATGDHLHLSIKKGKEYVNPILFIQLISKLSTKEEAITYLSKP</sequence>
<accession>A0A1H5UAW2</accession>
<dbReference type="CDD" id="cd12797">
    <property type="entry name" value="M23_peptidase"/>
    <property type="match status" value="1"/>
</dbReference>
<keyword evidence="4" id="KW-1185">Reference proteome</keyword>
<dbReference type="Pfam" id="PF01551">
    <property type="entry name" value="Peptidase_M23"/>
    <property type="match status" value="1"/>
</dbReference>
<reference evidence="4" key="1">
    <citation type="submission" date="2016-10" db="EMBL/GenBank/DDBJ databases">
        <authorList>
            <person name="Varghese N."/>
            <person name="Submissions S."/>
        </authorList>
    </citation>
    <scope>NUCLEOTIDE SEQUENCE [LARGE SCALE GENOMIC DNA]</scope>
    <source>
        <strain evidence="4">DSM 17298</strain>
    </source>
</reference>
<evidence type="ECO:0000313" key="4">
    <source>
        <dbReference type="Proteomes" id="UP000236736"/>
    </source>
</evidence>
<dbReference type="InterPro" id="IPR016047">
    <property type="entry name" value="M23ase_b-sheet_dom"/>
</dbReference>
<dbReference type="Proteomes" id="UP000236736">
    <property type="component" value="Unassembled WGS sequence"/>
</dbReference>
<dbReference type="InterPro" id="IPR011055">
    <property type="entry name" value="Dup_hybrid_motif"/>
</dbReference>
<dbReference type="OrthoDB" id="9810477at2"/>
<dbReference type="InterPro" id="IPR050570">
    <property type="entry name" value="Cell_wall_metabolism_enzyme"/>
</dbReference>
<organism evidence="3 4">
    <name type="scientific">Algoriphagus boritolerans DSM 17298 = JCM 18970</name>
    <dbReference type="NCBI Taxonomy" id="1120964"/>
    <lineage>
        <taxon>Bacteria</taxon>
        <taxon>Pseudomonadati</taxon>
        <taxon>Bacteroidota</taxon>
        <taxon>Cytophagia</taxon>
        <taxon>Cytophagales</taxon>
        <taxon>Cyclobacteriaceae</taxon>
        <taxon>Algoriphagus</taxon>
    </lineage>
</organism>
<feature type="domain" description="M23ase beta-sheet core" evidence="2">
    <location>
        <begin position="93"/>
        <end position="186"/>
    </location>
</feature>
<keyword evidence="3" id="KW-0378">Hydrolase</keyword>
<dbReference type="PANTHER" id="PTHR21666">
    <property type="entry name" value="PEPTIDASE-RELATED"/>
    <property type="match status" value="1"/>
</dbReference>
<evidence type="ECO:0000313" key="3">
    <source>
        <dbReference type="EMBL" id="SEF72139.1"/>
    </source>
</evidence>
<gene>
    <name evidence="3" type="ORF">SAMN03080598_01153</name>
</gene>
<keyword evidence="1" id="KW-0732">Signal</keyword>
<proteinExistence type="predicted"/>
<dbReference type="EMBL" id="FNVR01000004">
    <property type="protein sequence ID" value="SEF72139.1"/>
    <property type="molecule type" value="Genomic_DNA"/>
</dbReference>
<evidence type="ECO:0000259" key="2">
    <source>
        <dbReference type="Pfam" id="PF01551"/>
    </source>
</evidence>
<dbReference type="STRING" id="1120964.GCA_001313265_02962"/>
<dbReference type="SUPFAM" id="SSF51261">
    <property type="entry name" value="Duplicated hybrid motif"/>
    <property type="match status" value="1"/>
</dbReference>
<evidence type="ECO:0000256" key="1">
    <source>
        <dbReference type="ARBA" id="ARBA00022729"/>
    </source>
</evidence>
<dbReference type="RefSeq" id="WP_103923821.1">
    <property type="nucleotide sequence ID" value="NZ_FNVR01000004.1"/>
</dbReference>
<dbReference type="GO" id="GO:0004222">
    <property type="term" value="F:metalloendopeptidase activity"/>
    <property type="evidence" value="ECO:0007669"/>
    <property type="project" value="TreeGrafter"/>
</dbReference>